<dbReference type="SUPFAM" id="SSF54001">
    <property type="entry name" value="Cysteine proteinases"/>
    <property type="match status" value="1"/>
</dbReference>
<dbReference type="GO" id="GO:0008234">
    <property type="term" value="F:cysteine-type peptidase activity"/>
    <property type="evidence" value="ECO:0007669"/>
    <property type="project" value="InterPro"/>
</dbReference>
<dbReference type="InterPro" id="IPR000169">
    <property type="entry name" value="Pept_cys_AS"/>
</dbReference>
<dbReference type="PRINTS" id="PR00705">
    <property type="entry name" value="PAPAIN"/>
</dbReference>
<dbReference type="InterPro" id="IPR025661">
    <property type="entry name" value="Pept_asp_AS"/>
</dbReference>
<dbReference type="InterPro" id="IPR000668">
    <property type="entry name" value="Peptidase_C1A_C"/>
</dbReference>
<name>A0A0V0R464_PSEPJ</name>
<dbReference type="AlphaFoldDB" id="A0A0V0R464"/>
<dbReference type="GO" id="GO:0006508">
    <property type="term" value="P:proteolysis"/>
    <property type="evidence" value="ECO:0007669"/>
    <property type="project" value="InterPro"/>
</dbReference>
<feature type="signal peptide" evidence="4">
    <location>
        <begin position="1"/>
        <end position="20"/>
    </location>
</feature>
<feature type="chain" id="PRO_5018620730" description="Papain family cysteine protease" evidence="4">
    <location>
        <begin position="21"/>
        <end position="350"/>
    </location>
</feature>
<comment type="similarity">
    <text evidence="1">Belongs to the peptidase C1 family.</text>
</comment>
<dbReference type="InterPro" id="IPR025660">
    <property type="entry name" value="Pept_his_AS"/>
</dbReference>
<evidence type="ECO:0000256" key="3">
    <source>
        <dbReference type="ARBA" id="ARBA00023157"/>
    </source>
</evidence>
<gene>
    <name evidence="7" type="ORF">PPERSA_05944</name>
</gene>
<dbReference type="EMBL" id="LDAU01000053">
    <property type="protein sequence ID" value="KRX09275.1"/>
    <property type="molecule type" value="Genomic_DNA"/>
</dbReference>
<dbReference type="SMART" id="SM00645">
    <property type="entry name" value="Pept_C1"/>
    <property type="match status" value="1"/>
</dbReference>
<dbReference type="Proteomes" id="UP000054937">
    <property type="component" value="Unassembled WGS sequence"/>
</dbReference>
<dbReference type="Gene3D" id="3.90.70.10">
    <property type="entry name" value="Cysteine proteinases"/>
    <property type="match status" value="1"/>
</dbReference>
<evidence type="ECO:0000256" key="2">
    <source>
        <dbReference type="ARBA" id="ARBA00023145"/>
    </source>
</evidence>
<dbReference type="InterPro" id="IPR013201">
    <property type="entry name" value="Prot_inhib_I29"/>
</dbReference>
<accession>A0A0V0R464</accession>
<comment type="caution">
    <text evidence="7">The sequence shown here is derived from an EMBL/GenBank/DDBJ whole genome shotgun (WGS) entry which is preliminary data.</text>
</comment>
<evidence type="ECO:0000256" key="1">
    <source>
        <dbReference type="ARBA" id="ARBA00008455"/>
    </source>
</evidence>
<keyword evidence="2" id="KW-0865">Zymogen</keyword>
<feature type="domain" description="Peptidase C1A papain C-terminal" evidence="5">
    <location>
        <begin position="118"/>
        <end position="338"/>
    </location>
</feature>
<protein>
    <recommendedName>
        <fullName evidence="9">Papain family cysteine protease</fullName>
    </recommendedName>
</protein>
<dbReference type="PROSITE" id="PS00139">
    <property type="entry name" value="THIOL_PROTEASE_CYS"/>
    <property type="match status" value="1"/>
</dbReference>
<dbReference type="OrthoDB" id="190265at2759"/>
<dbReference type="InParanoid" id="A0A0V0R464"/>
<dbReference type="PROSITE" id="PS00640">
    <property type="entry name" value="THIOL_PROTEASE_ASN"/>
    <property type="match status" value="1"/>
</dbReference>
<keyword evidence="4" id="KW-0732">Signal</keyword>
<dbReference type="Pfam" id="PF00112">
    <property type="entry name" value="Peptidase_C1"/>
    <property type="match status" value="1"/>
</dbReference>
<feature type="domain" description="Cathepsin propeptide inhibitor" evidence="6">
    <location>
        <begin position="35"/>
        <end position="90"/>
    </location>
</feature>
<dbReference type="CDD" id="cd02248">
    <property type="entry name" value="Peptidase_C1A"/>
    <property type="match status" value="1"/>
</dbReference>
<evidence type="ECO:0008006" key="9">
    <source>
        <dbReference type="Google" id="ProtNLM"/>
    </source>
</evidence>
<dbReference type="Pfam" id="PF08246">
    <property type="entry name" value="Inhibitor_I29"/>
    <property type="match status" value="1"/>
</dbReference>
<proteinExistence type="inferred from homology"/>
<dbReference type="InterPro" id="IPR013128">
    <property type="entry name" value="Peptidase_C1A"/>
</dbReference>
<evidence type="ECO:0000313" key="8">
    <source>
        <dbReference type="Proteomes" id="UP000054937"/>
    </source>
</evidence>
<evidence type="ECO:0000256" key="4">
    <source>
        <dbReference type="SAM" id="SignalP"/>
    </source>
</evidence>
<reference evidence="7 8" key="1">
    <citation type="journal article" date="2015" name="Sci. Rep.">
        <title>Genome of the facultative scuticociliatosis pathogen Pseudocohnilembus persalinus provides insight into its virulence through horizontal gene transfer.</title>
        <authorList>
            <person name="Xiong J."/>
            <person name="Wang G."/>
            <person name="Cheng J."/>
            <person name="Tian M."/>
            <person name="Pan X."/>
            <person name="Warren A."/>
            <person name="Jiang C."/>
            <person name="Yuan D."/>
            <person name="Miao W."/>
        </authorList>
    </citation>
    <scope>NUCLEOTIDE SEQUENCE [LARGE SCALE GENOMIC DNA]</scope>
    <source>
        <strain evidence="7">36N120E</strain>
    </source>
</reference>
<evidence type="ECO:0000259" key="6">
    <source>
        <dbReference type="SMART" id="SM00848"/>
    </source>
</evidence>
<dbReference type="SMART" id="SM00848">
    <property type="entry name" value="Inhibitor_I29"/>
    <property type="match status" value="1"/>
</dbReference>
<dbReference type="InterPro" id="IPR038765">
    <property type="entry name" value="Papain-like_cys_pep_sf"/>
</dbReference>
<sequence>MKSTFALVGLLALSAVILFSQQNIELPDLDIAEQYSEWKAQNGFRFAASEDIYRLTQFVENLKKIRQFNQENKDVKLALNQFAAMSSEEFKEQILLKTRPQRDSSNIKYQKTAKKAGLPDKVDWVKKGAVYATQNQGHCGSCWAFATIGGLQGLRYINEGVLELLSAQQVTSCVDPIYLDNKVEGCGGGEARYAYNYTSINGIETWESYPYANFNGGVAAPCEYNKKDVVFYNDGLGEIAPQDVEGIKENLANQPLTIAVDASALVFQFYSKGIITSNCGTDLNHAILLVGYDLTEETPYWTVQNSWGTTWGEKGFGKIAITEGDGVCGINMQVDYPTQAKSSKNKNLIE</sequence>
<keyword evidence="8" id="KW-1185">Reference proteome</keyword>
<evidence type="ECO:0000259" key="5">
    <source>
        <dbReference type="SMART" id="SM00645"/>
    </source>
</evidence>
<organism evidence="7 8">
    <name type="scientific">Pseudocohnilembus persalinus</name>
    <name type="common">Ciliate</name>
    <dbReference type="NCBI Taxonomy" id="266149"/>
    <lineage>
        <taxon>Eukaryota</taxon>
        <taxon>Sar</taxon>
        <taxon>Alveolata</taxon>
        <taxon>Ciliophora</taxon>
        <taxon>Intramacronucleata</taxon>
        <taxon>Oligohymenophorea</taxon>
        <taxon>Scuticociliatia</taxon>
        <taxon>Philasterida</taxon>
        <taxon>Pseudocohnilembidae</taxon>
        <taxon>Pseudocohnilembus</taxon>
    </lineage>
</organism>
<evidence type="ECO:0000313" key="7">
    <source>
        <dbReference type="EMBL" id="KRX09275.1"/>
    </source>
</evidence>
<dbReference type="OMA" id="HQEFKAR"/>
<dbReference type="InterPro" id="IPR039417">
    <property type="entry name" value="Peptidase_C1A_papain-like"/>
</dbReference>
<dbReference type="PROSITE" id="PS00639">
    <property type="entry name" value="THIOL_PROTEASE_HIS"/>
    <property type="match status" value="1"/>
</dbReference>
<keyword evidence="3" id="KW-1015">Disulfide bond</keyword>
<dbReference type="PANTHER" id="PTHR12411">
    <property type="entry name" value="CYSTEINE PROTEASE FAMILY C1-RELATED"/>
    <property type="match status" value="1"/>
</dbReference>